<keyword evidence="5" id="KW-0808">Transferase</keyword>
<feature type="transmembrane region" description="Helical" evidence="11">
    <location>
        <begin position="396"/>
        <end position="419"/>
    </location>
</feature>
<evidence type="ECO:0000256" key="9">
    <source>
        <dbReference type="ARBA" id="ARBA00023136"/>
    </source>
</evidence>
<dbReference type="GO" id="GO:0015020">
    <property type="term" value="F:glucuronosyltransferase activity"/>
    <property type="evidence" value="ECO:0007669"/>
    <property type="project" value="UniProtKB-EC"/>
</dbReference>
<dbReference type="AlphaFoldDB" id="A0AA36MC54"/>
<dbReference type="EMBL" id="CATQJL010000316">
    <property type="protein sequence ID" value="CAJ0607519.1"/>
    <property type="molecule type" value="Genomic_DNA"/>
</dbReference>
<dbReference type="EC" id="2.4.1.17" evidence="3"/>
<evidence type="ECO:0000256" key="7">
    <source>
        <dbReference type="ARBA" id="ARBA00022729"/>
    </source>
</evidence>
<keyword evidence="9 11" id="KW-0472">Membrane</keyword>
<keyword evidence="7" id="KW-0732">Signal</keyword>
<evidence type="ECO:0000256" key="10">
    <source>
        <dbReference type="ARBA" id="ARBA00047475"/>
    </source>
</evidence>
<proteinExistence type="inferred from homology"/>
<dbReference type="FunFam" id="3.40.50.2000:FF:000038">
    <property type="entry name" value="UDP-GlucuronosylTransferase"/>
    <property type="match status" value="1"/>
</dbReference>
<gene>
    <name evidence="12" type="ORF">CYNAS_LOCUS19502</name>
</gene>
<keyword evidence="6 11" id="KW-0812">Transmembrane</keyword>
<evidence type="ECO:0000256" key="5">
    <source>
        <dbReference type="ARBA" id="ARBA00022679"/>
    </source>
</evidence>
<protein>
    <recommendedName>
        <fullName evidence="3">glucuronosyltransferase</fullName>
        <ecNumber evidence="3">2.4.1.17</ecNumber>
    </recommendedName>
</protein>
<comment type="subcellular location">
    <subcellularLocation>
        <location evidence="1">Membrane</location>
        <topology evidence="1">Single-pass membrane protein</topology>
    </subcellularLocation>
</comment>
<keyword evidence="8 11" id="KW-1133">Transmembrane helix</keyword>
<evidence type="ECO:0000256" key="6">
    <source>
        <dbReference type="ARBA" id="ARBA00022692"/>
    </source>
</evidence>
<dbReference type="PANTHER" id="PTHR48043:SF145">
    <property type="entry name" value="FI06409P-RELATED"/>
    <property type="match status" value="1"/>
</dbReference>
<keyword evidence="13" id="KW-1185">Reference proteome</keyword>
<evidence type="ECO:0000256" key="11">
    <source>
        <dbReference type="SAM" id="Phobius"/>
    </source>
</evidence>
<sequence length="429" mass="49678">MWEVPECTDVCVSWSDLDLMAQKSLDYCKEILEDFELLNSLKESKFELAYTETLDLCAPCIIENLDIKNVVILSATVAMPRFYKVAGLRQLPSFVPGPITPYADEMTFTERLRNFVFNIQFDYYTMKWDHRFSQLFSKKYPGFPAPHEIYMEKTALMMINVHEFFETPRPTTNMIKYIGGFALTQTKLLTKELDDLLNIRNMTVLFSMGSVARSVDMPEWLKKAVLETFDSFPDVTFIWKYEGGDIAFESHPNIFPMKWIPQIDLLADKRLSLFVTHGGMNSLLEATYHGKPLIVVPLFGDQYYNAKLVQKSGIATVIEKNQLNRHTLTEAIREMLSTRKFAKESAFIASMLEGRSEQYRKDIAKSAKIIIEHGRLDHLILHARNLNFLQYYCLDVIGFIATVLVAIIYLIFLLVRMIYKLIIPKLKRD</sequence>
<comment type="caution">
    <text evidence="12">The sequence shown here is derived from an EMBL/GenBank/DDBJ whole genome shotgun (WGS) entry which is preliminary data.</text>
</comment>
<comment type="similarity">
    <text evidence="2">Belongs to the UDP-glycosyltransferase family.</text>
</comment>
<name>A0AA36MC54_CYLNA</name>
<dbReference type="Gene3D" id="3.40.50.2000">
    <property type="entry name" value="Glycogen Phosphorylase B"/>
    <property type="match status" value="1"/>
</dbReference>
<dbReference type="Pfam" id="PF00201">
    <property type="entry name" value="UDPGT"/>
    <property type="match status" value="1"/>
</dbReference>
<dbReference type="SUPFAM" id="SSF53756">
    <property type="entry name" value="UDP-Glycosyltransferase/glycogen phosphorylase"/>
    <property type="match status" value="1"/>
</dbReference>
<dbReference type="CDD" id="cd03784">
    <property type="entry name" value="GT1_Gtf-like"/>
    <property type="match status" value="1"/>
</dbReference>
<evidence type="ECO:0000256" key="8">
    <source>
        <dbReference type="ARBA" id="ARBA00022989"/>
    </source>
</evidence>
<evidence type="ECO:0000256" key="4">
    <source>
        <dbReference type="ARBA" id="ARBA00022676"/>
    </source>
</evidence>
<comment type="catalytic activity">
    <reaction evidence="10">
        <text>glucuronate acceptor + UDP-alpha-D-glucuronate = acceptor beta-D-glucuronoside + UDP + H(+)</text>
        <dbReference type="Rhea" id="RHEA:21032"/>
        <dbReference type="ChEBI" id="CHEBI:15378"/>
        <dbReference type="ChEBI" id="CHEBI:58052"/>
        <dbReference type="ChEBI" id="CHEBI:58223"/>
        <dbReference type="ChEBI" id="CHEBI:132367"/>
        <dbReference type="ChEBI" id="CHEBI:132368"/>
        <dbReference type="EC" id="2.4.1.17"/>
    </reaction>
</comment>
<dbReference type="InterPro" id="IPR050271">
    <property type="entry name" value="UDP-glycosyltransferase"/>
</dbReference>
<evidence type="ECO:0000313" key="13">
    <source>
        <dbReference type="Proteomes" id="UP001176961"/>
    </source>
</evidence>
<evidence type="ECO:0000256" key="2">
    <source>
        <dbReference type="ARBA" id="ARBA00009995"/>
    </source>
</evidence>
<dbReference type="PANTHER" id="PTHR48043">
    <property type="entry name" value="EG:EG0003.4 PROTEIN-RELATED"/>
    <property type="match status" value="1"/>
</dbReference>
<accession>A0AA36MC54</accession>
<evidence type="ECO:0000256" key="3">
    <source>
        <dbReference type="ARBA" id="ARBA00012544"/>
    </source>
</evidence>
<dbReference type="GO" id="GO:0016020">
    <property type="term" value="C:membrane"/>
    <property type="evidence" value="ECO:0007669"/>
    <property type="project" value="UniProtKB-SubCell"/>
</dbReference>
<evidence type="ECO:0000256" key="1">
    <source>
        <dbReference type="ARBA" id="ARBA00004167"/>
    </source>
</evidence>
<dbReference type="Proteomes" id="UP001176961">
    <property type="component" value="Unassembled WGS sequence"/>
</dbReference>
<organism evidence="12 13">
    <name type="scientific">Cylicocyclus nassatus</name>
    <name type="common">Nematode worm</name>
    <dbReference type="NCBI Taxonomy" id="53992"/>
    <lineage>
        <taxon>Eukaryota</taxon>
        <taxon>Metazoa</taxon>
        <taxon>Ecdysozoa</taxon>
        <taxon>Nematoda</taxon>
        <taxon>Chromadorea</taxon>
        <taxon>Rhabditida</taxon>
        <taxon>Rhabditina</taxon>
        <taxon>Rhabditomorpha</taxon>
        <taxon>Strongyloidea</taxon>
        <taxon>Strongylidae</taxon>
        <taxon>Cylicocyclus</taxon>
    </lineage>
</organism>
<reference evidence="12" key="1">
    <citation type="submission" date="2023-07" db="EMBL/GenBank/DDBJ databases">
        <authorList>
            <consortium name="CYATHOMIX"/>
        </authorList>
    </citation>
    <scope>NUCLEOTIDE SEQUENCE</scope>
    <source>
        <strain evidence="12">N/A</strain>
    </source>
</reference>
<dbReference type="InterPro" id="IPR002213">
    <property type="entry name" value="UDP_glucos_trans"/>
</dbReference>
<evidence type="ECO:0000313" key="12">
    <source>
        <dbReference type="EMBL" id="CAJ0607519.1"/>
    </source>
</evidence>
<keyword evidence="4" id="KW-0328">Glycosyltransferase</keyword>